<feature type="transmembrane region" description="Helical" evidence="1">
    <location>
        <begin position="6"/>
        <end position="28"/>
    </location>
</feature>
<evidence type="ECO:0000256" key="1">
    <source>
        <dbReference type="SAM" id="Phobius"/>
    </source>
</evidence>
<dbReference type="EMBL" id="CM012459">
    <property type="protein sequence ID" value="RVE56654.1"/>
    <property type="molecule type" value="Genomic_DNA"/>
</dbReference>
<keyword evidence="1" id="KW-0472">Membrane</keyword>
<reference evidence="2 3" key="1">
    <citation type="submission" date="2018-11" db="EMBL/GenBank/DDBJ databases">
        <authorList>
            <person name="Lopez-Roques C."/>
            <person name="Donnadieu C."/>
            <person name="Bouchez O."/>
            <person name="Klopp C."/>
            <person name="Cabau C."/>
            <person name="Zahm M."/>
        </authorList>
    </citation>
    <scope>NUCLEOTIDE SEQUENCE [LARGE SCALE GENOMIC DNA]</scope>
    <source>
        <strain evidence="2">RS831</strain>
        <tissue evidence="2">Whole body</tissue>
    </source>
</reference>
<keyword evidence="3" id="KW-1185">Reference proteome</keyword>
<accession>A0A437C1M5</accession>
<organism evidence="2 3">
    <name type="scientific">Oryzias javanicus</name>
    <name type="common">Javanese ricefish</name>
    <name type="synonym">Aplocheilus javanicus</name>
    <dbReference type="NCBI Taxonomy" id="123683"/>
    <lineage>
        <taxon>Eukaryota</taxon>
        <taxon>Metazoa</taxon>
        <taxon>Chordata</taxon>
        <taxon>Craniata</taxon>
        <taxon>Vertebrata</taxon>
        <taxon>Euteleostomi</taxon>
        <taxon>Actinopterygii</taxon>
        <taxon>Neopterygii</taxon>
        <taxon>Teleostei</taxon>
        <taxon>Neoteleostei</taxon>
        <taxon>Acanthomorphata</taxon>
        <taxon>Ovalentaria</taxon>
        <taxon>Atherinomorphae</taxon>
        <taxon>Beloniformes</taxon>
        <taxon>Adrianichthyidae</taxon>
        <taxon>Oryziinae</taxon>
        <taxon>Oryzias</taxon>
    </lineage>
</organism>
<evidence type="ECO:0000313" key="2">
    <source>
        <dbReference type="EMBL" id="RVE56654.1"/>
    </source>
</evidence>
<evidence type="ECO:0000313" key="3">
    <source>
        <dbReference type="Proteomes" id="UP000283210"/>
    </source>
</evidence>
<reference evidence="2 3" key="2">
    <citation type="submission" date="2019-01" db="EMBL/GenBank/DDBJ databases">
        <title>A chromosome length genome reference of the Java medaka (oryzias javanicus).</title>
        <authorList>
            <person name="Herpin A."/>
            <person name="Takehana Y."/>
            <person name="Naruse K."/>
            <person name="Ansai S."/>
            <person name="Kawaguchi M."/>
        </authorList>
    </citation>
    <scope>NUCLEOTIDE SEQUENCE [LARGE SCALE GENOMIC DNA]</scope>
    <source>
        <strain evidence="2">RS831</strain>
        <tissue evidence="2">Whole body</tissue>
    </source>
</reference>
<sequence length="76" mass="8897">MVTTLILRFVLICIPLFLKWFSPIVLGTQQYKPRAFKRRAPLFLRSSTNLKLRFVSQSVSPSRDFNQQGRLAFLTH</sequence>
<protein>
    <submittedName>
        <fullName evidence="2">Uncharacterized protein</fullName>
    </submittedName>
</protein>
<name>A0A437C1M5_ORYJA</name>
<proteinExistence type="predicted"/>
<dbReference type="Proteomes" id="UP000283210">
    <property type="component" value="Chromosome 23"/>
</dbReference>
<keyword evidence="1" id="KW-1133">Transmembrane helix</keyword>
<dbReference type="AlphaFoldDB" id="A0A437C1M5"/>
<gene>
    <name evidence="2" type="ORF">OJAV_G00223620</name>
</gene>
<keyword evidence="1" id="KW-0812">Transmembrane</keyword>